<evidence type="ECO:0000313" key="1">
    <source>
        <dbReference type="EMBL" id="KAG7169794.1"/>
    </source>
</evidence>
<organism evidence="1 2">
    <name type="scientific">Homarus americanus</name>
    <name type="common">American lobster</name>
    <dbReference type="NCBI Taxonomy" id="6706"/>
    <lineage>
        <taxon>Eukaryota</taxon>
        <taxon>Metazoa</taxon>
        <taxon>Ecdysozoa</taxon>
        <taxon>Arthropoda</taxon>
        <taxon>Crustacea</taxon>
        <taxon>Multicrustacea</taxon>
        <taxon>Malacostraca</taxon>
        <taxon>Eumalacostraca</taxon>
        <taxon>Eucarida</taxon>
        <taxon>Decapoda</taxon>
        <taxon>Pleocyemata</taxon>
        <taxon>Astacidea</taxon>
        <taxon>Nephropoidea</taxon>
        <taxon>Nephropidae</taxon>
        <taxon>Homarus</taxon>
    </lineage>
</organism>
<dbReference type="Proteomes" id="UP000747542">
    <property type="component" value="Unassembled WGS sequence"/>
</dbReference>
<reference evidence="1" key="1">
    <citation type="journal article" date="2021" name="Sci. Adv.">
        <title>The American lobster genome reveals insights on longevity, neural, and immune adaptations.</title>
        <authorList>
            <person name="Polinski J.M."/>
            <person name="Zimin A.V."/>
            <person name="Clark K.F."/>
            <person name="Kohn A.B."/>
            <person name="Sadowski N."/>
            <person name="Timp W."/>
            <person name="Ptitsyn A."/>
            <person name="Khanna P."/>
            <person name="Romanova D.Y."/>
            <person name="Williams P."/>
            <person name="Greenwood S.J."/>
            <person name="Moroz L.L."/>
            <person name="Walt D.R."/>
            <person name="Bodnar A.G."/>
        </authorList>
    </citation>
    <scope>NUCLEOTIDE SEQUENCE</scope>
    <source>
        <strain evidence="1">GMGI-L3</strain>
    </source>
</reference>
<protein>
    <submittedName>
        <fullName evidence="1">Uncharacterized protein</fullName>
    </submittedName>
</protein>
<proteinExistence type="predicted"/>
<dbReference type="AlphaFoldDB" id="A0A8J5KKM4"/>
<evidence type="ECO:0000313" key="2">
    <source>
        <dbReference type="Proteomes" id="UP000747542"/>
    </source>
</evidence>
<comment type="caution">
    <text evidence="1">The sequence shown here is derived from an EMBL/GenBank/DDBJ whole genome shotgun (WGS) entry which is preliminary data.</text>
</comment>
<accession>A0A8J5KKM4</accession>
<dbReference type="EMBL" id="JAHLQT010015512">
    <property type="protein sequence ID" value="KAG7169794.1"/>
    <property type="molecule type" value="Genomic_DNA"/>
</dbReference>
<feature type="non-terminal residue" evidence="1">
    <location>
        <position position="99"/>
    </location>
</feature>
<feature type="non-terminal residue" evidence="1">
    <location>
        <position position="1"/>
    </location>
</feature>
<sequence>HPGCHQHDYVNNLAKYACTLPISDDASTIIPGRVKTFLKKVALHNINEERERMFATMINSVTQNINIVSDVQQLPPESDFAIENRKHNLRHYILECRPI</sequence>
<name>A0A8J5KKM4_HOMAM</name>
<gene>
    <name evidence="1" type="ORF">Hamer_G018051</name>
</gene>
<keyword evidence="2" id="KW-1185">Reference proteome</keyword>